<dbReference type="RefSeq" id="XP_056476236.1">
    <property type="nucleotide sequence ID" value="XM_056615879.1"/>
</dbReference>
<evidence type="ECO:0000259" key="13">
    <source>
        <dbReference type="Pfam" id="PF08638"/>
    </source>
</evidence>
<keyword evidence="15" id="KW-1185">Reference proteome</keyword>
<feature type="region of interest" description="Disordered" evidence="12">
    <location>
        <begin position="1031"/>
        <end position="1052"/>
    </location>
</feature>
<dbReference type="Pfam" id="PF26204">
    <property type="entry name" value="Med14_fung"/>
    <property type="match status" value="1"/>
</dbReference>
<feature type="domain" description="Mediator complex subunit MED14 N-terminal" evidence="13">
    <location>
        <begin position="88"/>
        <end position="296"/>
    </location>
</feature>
<keyword evidence="7 11" id="KW-0804">Transcription</keyword>
<dbReference type="GO" id="GO:0016592">
    <property type="term" value="C:mediator complex"/>
    <property type="evidence" value="ECO:0007669"/>
    <property type="project" value="UniProtKB-UniRule"/>
</dbReference>
<evidence type="ECO:0000256" key="2">
    <source>
        <dbReference type="ARBA" id="ARBA00007813"/>
    </source>
</evidence>
<evidence type="ECO:0000256" key="1">
    <source>
        <dbReference type="ARBA" id="ARBA00004123"/>
    </source>
</evidence>
<comment type="similarity">
    <text evidence="2 11">Belongs to the Mediator complex subunit 14 family.</text>
</comment>
<dbReference type="InterPro" id="IPR055122">
    <property type="entry name" value="Med14_N"/>
</dbReference>
<evidence type="ECO:0000256" key="4">
    <source>
        <dbReference type="ARBA" id="ARBA00019619"/>
    </source>
</evidence>
<dbReference type="PANTHER" id="PTHR12809:SF2">
    <property type="entry name" value="MEDIATOR OF RNA POLYMERASE II TRANSCRIPTION SUBUNIT 14"/>
    <property type="match status" value="1"/>
</dbReference>
<evidence type="ECO:0000256" key="6">
    <source>
        <dbReference type="ARBA" id="ARBA00023159"/>
    </source>
</evidence>
<evidence type="ECO:0000256" key="10">
    <source>
        <dbReference type="ARBA" id="ARBA00032007"/>
    </source>
</evidence>
<reference evidence="14" key="2">
    <citation type="journal article" date="2023" name="IMA Fungus">
        <title>Comparative genomic study of the Penicillium genus elucidates a diverse pangenome and 15 lateral gene transfer events.</title>
        <authorList>
            <person name="Petersen C."/>
            <person name="Sorensen T."/>
            <person name="Nielsen M.R."/>
            <person name="Sondergaard T.E."/>
            <person name="Sorensen J.L."/>
            <person name="Fitzpatrick D.A."/>
            <person name="Frisvad J.C."/>
            <person name="Nielsen K.L."/>
        </authorList>
    </citation>
    <scope>NUCLEOTIDE SEQUENCE</scope>
    <source>
        <strain evidence="14">IBT 30761</strain>
    </source>
</reference>
<dbReference type="GO" id="GO:0003712">
    <property type="term" value="F:transcription coregulator activity"/>
    <property type="evidence" value="ECO:0007669"/>
    <property type="project" value="UniProtKB-UniRule"/>
</dbReference>
<dbReference type="OrthoDB" id="205099at2759"/>
<dbReference type="Pfam" id="PF08638">
    <property type="entry name" value="Med14"/>
    <property type="match status" value="1"/>
</dbReference>
<dbReference type="GO" id="GO:0006357">
    <property type="term" value="P:regulation of transcription by RNA polymerase II"/>
    <property type="evidence" value="ECO:0007669"/>
    <property type="project" value="InterPro"/>
</dbReference>
<name>A0A9W9KEH2_9EURO</name>
<keyword evidence="5 11" id="KW-0805">Transcription regulation</keyword>
<evidence type="ECO:0000313" key="14">
    <source>
        <dbReference type="EMBL" id="KAJ5102856.1"/>
    </source>
</evidence>
<organism evidence="14 15">
    <name type="scientific">Penicillium argentinense</name>
    <dbReference type="NCBI Taxonomy" id="1131581"/>
    <lineage>
        <taxon>Eukaryota</taxon>
        <taxon>Fungi</taxon>
        <taxon>Dikarya</taxon>
        <taxon>Ascomycota</taxon>
        <taxon>Pezizomycotina</taxon>
        <taxon>Eurotiomycetes</taxon>
        <taxon>Eurotiomycetidae</taxon>
        <taxon>Eurotiales</taxon>
        <taxon>Aspergillaceae</taxon>
        <taxon>Penicillium</taxon>
    </lineage>
</organism>
<dbReference type="AlphaFoldDB" id="A0A9W9KEH2"/>
<comment type="caution">
    <text evidence="14">The sequence shown here is derived from an EMBL/GenBank/DDBJ whole genome shotgun (WGS) entry which is preliminary data.</text>
</comment>
<sequence>MPGVVMDSVNVEGSGRRPSPNEAVNGAFHSYGINEKSSQLPVAANGPALVNGVGREPDALSQQSKAPVRHGEQLDSAPFDLPHITQGFFPFGTLVNRAVQQCWNDLSELIAELAAIQVPHDPSSAQMVNGKVAGNQSSENLHKKVKILDFAHAKRAEFIKLLVLSQWSRQASEVSRLIDIQNFIRTRHQAYAAAVQYVGEMKQDLVRAQVANPDLKTALEILSKGRIASLPDFGYKPPKTLTARSTLLKLHKINRIISVRLVLHDEVPRSLRNYRVHDGRVTFTVPGEFELDLSVAEEAKSSQFFFVDIRFLFSPSSPIPKGRIFNQLDAKINDVLRNEGLVGCFDFLHGLVLTNKISILHRQAVDLVRGAWSNVLHIELLHRILVVQYWPTRTSQKSWLEIGVQRGKNSYRDDRVSYLGLRWIRDGEKVSSEGINFDPTVLSLECILRSAIALHASHILTQSFFTLKKNLLFARSELSLRAHLSPMEPGDCYLDVQLTRSRSLKVSVEPSTGAIAFFGPSSTLERERGQYKSAVEELFYRVTRLRCHSAVEQIESGTRPLGLENISQSGLGVDVRQLFPSNTVRFSLLGHRHWDRRWVVAATSSMDGDRWYLVPVRTTEPARTVPTYTRKDGSSLVHPISDKLIPSGQVSYSACSELVRSLTGMLAIYVNARCLAYLPGAQFHPPLKQLKLGPNFEVPDLVFKYKPQRIPAVVRLALPPVLRKRSYVRDSIRLSFEGIDAQTHSTVVVAYGSLRFSAKTLLPLISKTDPSLAVQEKGSGFSLRLLAPVGQSVLIGLLERLQRLDCILYILQSLMQKGMRLQSLSLSQISFSYGQDHNLSAQFGIDTTGPSPSTYIDIPSILSNPIPLFSLRFRIDFDIPSPHRRLQEALTVALNARFSESGVESVLGSIAETSPLLHCLDQITKSTEATSVIVLVTVRSPTVFQIQYAQNSQFRLSARPRQGHKVWLLEDFNPSGSPGRGKVYDAVRGQVYNSRGDGWQGLGDGALSSIDKVGNLITKLHECLSACPTEPVKQEQPGYGQRPGTMNQPSVTSVAKAEQVSPQNAAPGNTDVITID</sequence>
<protein>
    <recommendedName>
        <fullName evidence="4 11">Mediator of RNA polymerase II transcription subunit 14</fullName>
    </recommendedName>
    <alternativeName>
        <fullName evidence="10 11">Mediator complex subunit 14</fullName>
    </alternativeName>
</protein>
<evidence type="ECO:0000256" key="3">
    <source>
        <dbReference type="ARBA" id="ARBA00011837"/>
    </source>
</evidence>
<dbReference type="Proteomes" id="UP001149074">
    <property type="component" value="Unassembled WGS sequence"/>
</dbReference>
<dbReference type="PANTHER" id="PTHR12809">
    <property type="entry name" value="MEDIATOR COMPLEX SUBUNIT"/>
    <property type="match status" value="1"/>
</dbReference>
<evidence type="ECO:0000256" key="8">
    <source>
        <dbReference type="ARBA" id="ARBA00023242"/>
    </source>
</evidence>
<evidence type="ECO:0000256" key="11">
    <source>
        <dbReference type="RuleBase" id="RU365082"/>
    </source>
</evidence>
<evidence type="ECO:0000256" key="12">
    <source>
        <dbReference type="SAM" id="MobiDB-lite"/>
    </source>
</evidence>
<comment type="subunit">
    <text evidence="3 11">Component of the Mediator complex.</text>
</comment>
<evidence type="ECO:0000256" key="7">
    <source>
        <dbReference type="ARBA" id="ARBA00023163"/>
    </source>
</evidence>
<proteinExistence type="inferred from homology"/>
<evidence type="ECO:0000313" key="15">
    <source>
        <dbReference type="Proteomes" id="UP001149074"/>
    </source>
</evidence>
<dbReference type="InterPro" id="IPR013947">
    <property type="entry name" value="Mediator_Med14"/>
</dbReference>
<evidence type="ECO:0000256" key="5">
    <source>
        <dbReference type="ARBA" id="ARBA00023015"/>
    </source>
</evidence>
<dbReference type="EMBL" id="JAPQKI010000004">
    <property type="protein sequence ID" value="KAJ5102856.1"/>
    <property type="molecule type" value="Genomic_DNA"/>
</dbReference>
<gene>
    <name evidence="14" type="ORF">N7532_003385</name>
</gene>
<comment type="subcellular location">
    <subcellularLocation>
        <location evidence="1 11">Nucleus</location>
    </subcellularLocation>
</comment>
<evidence type="ECO:0000256" key="9">
    <source>
        <dbReference type="ARBA" id="ARBA00025687"/>
    </source>
</evidence>
<accession>A0A9W9KEH2</accession>
<keyword evidence="8 11" id="KW-0539">Nucleus</keyword>
<reference evidence="14" key="1">
    <citation type="submission" date="2022-11" db="EMBL/GenBank/DDBJ databases">
        <authorList>
            <person name="Petersen C."/>
        </authorList>
    </citation>
    <scope>NUCLEOTIDE SEQUENCE</scope>
    <source>
        <strain evidence="14">IBT 30761</strain>
    </source>
</reference>
<dbReference type="GeneID" id="81354858"/>
<dbReference type="GO" id="GO:0070847">
    <property type="term" value="C:core mediator complex"/>
    <property type="evidence" value="ECO:0007669"/>
    <property type="project" value="TreeGrafter"/>
</dbReference>
<keyword evidence="6 11" id="KW-0010">Activator</keyword>
<comment type="function">
    <text evidence="9 11">Component of the Mediator complex, a coactivator involved in the regulated transcription of nearly all RNA polymerase II-dependent genes. Mediator functions as a bridge to convey information from gene-specific regulatory proteins to the basal RNA polymerase II transcription machinery. Mediator is recruited to promoters by direct interactions with regulatory proteins and serves as a scaffold for the assembly of a functional preinitiation complex with RNA polymerase II and the general transcription factors.</text>
</comment>
<feature type="region of interest" description="Disordered" evidence="12">
    <location>
        <begin position="1"/>
        <end position="22"/>
    </location>
</feature>